<reference evidence="7" key="1">
    <citation type="submission" date="2022-12" db="EMBL/GenBank/DDBJ databases">
        <title>Gycomyces niveus sp.nov., a novel actinomycete isolated from soil in Shouguang.</title>
        <authorList>
            <person name="Yang X."/>
        </authorList>
    </citation>
    <scope>NUCLEOTIDE SEQUENCE</scope>
    <source>
        <strain evidence="7">DSM 44724</strain>
    </source>
</reference>
<dbReference type="EMBL" id="JAVDYD010000001">
    <property type="protein sequence ID" value="MDR7337442.1"/>
    <property type="molecule type" value="Genomic_DNA"/>
</dbReference>
<dbReference type="Pfam" id="PF01810">
    <property type="entry name" value="LysE"/>
    <property type="match status" value="1"/>
</dbReference>
<dbReference type="Proteomes" id="UP001145799">
    <property type="component" value="Unassembled WGS sequence"/>
</dbReference>
<evidence type="ECO:0000256" key="4">
    <source>
        <dbReference type="ARBA" id="ARBA00022989"/>
    </source>
</evidence>
<comment type="subcellular location">
    <subcellularLocation>
        <location evidence="1">Cell membrane</location>
        <topology evidence="1">Multi-pass membrane protein</topology>
    </subcellularLocation>
</comment>
<evidence type="ECO:0000256" key="2">
    <source>
        <dbReference type="ARBA" id="ARBA00022475"/>
    </source>
</evidence>
<evidence type="ECO:0000256" key="6">
    <source>
        <dbReference type="SAM" id="Phobius"/>
    </source>
</evidence>
<evidence type="ECO:0000256" key="5">
    <source>
        <dbReference type="ARBA" id="ARBA00023136"/>
    </source>
</evidence>
<dbReference type="PANTHER" id="PTHR30086:SF20">
    <property type="entry name" value="ARGININE EXPORTER PROTEIN ARGO-RELATED"/>
    <property type="match status" value="1"/>
</dbReference>
<dbReference type="GO" id="GO:0015171">
    <property type="term" value="F:amino acid transmembrane transporter activity"/>
    <property type="evidence" value="ECO:0007669"/>
    <property type="project" value="TreeGrafter"/>
</dbReference>
<dbReference type="Proteomes" id="UP001183604">
    <property type="component" value="Unassembled WGS sequence"/>
</dbReference>
<dbReference type="EMBL" id="JAPZVQ010000019">
    <property type="protein sequence ID" value="MDA1387809.1"/>
    <property type="molecule type" value="Genomic_DNA"/>
</dbReference>
<keyword evidence="5 6" id="KW-0472">Membrane</keyword>
<dbReference type="AlphaFoldDB" id="A0A9X3SWZ6"/>
<evidence type="ECO:0000313" key="9">
    <source>
        <dbReference type="Proteomes" id="UP001145799"/>
    </source>
</evidence>
<dbReference type="PANTHER" id="PTHR30086">
    <property type="entry name" value="ARGININE EXPORTER PROTEIN ARGO"/>
    <property type="match status" value="1"/>
</dbReference>
<dbReference type="InterPro" id="IPR001123">
    <property type="entry name" value="LeuE-type"/>
</dbReference>
<dbReference type="RefSeq" id="WP_270124303.1">
    <property type="nucleotide sequence ID" value="NZ_BAAAOM010000002.1"/>
</dbReference>
<name>A0A9X3SWZ6_9ACTN</name>
<reference evidence="8 10" key="2">
    <citation type="submission" date="2023-07" db="EMBL/GenBank/DDBJ databases">
        <title>Sequencing the genomes of 1000 actinobacteria strains.</title>
        <authorList>
            <person name="Klenk H.-P."/>
        </authorList>
    </citation>
    <scope>NUCLEOTIDE SEQUENCE [LARGE SCALE GENOMIC DNA]</scope>
    <source>
        <strain evidence="8 10">DSM 44724</strain>
    </source>
</reference>
<feature type="transmembrane region" description="Helical" evidence="6">
    <location>
        <begin position="55"/>
        <end position="76"/>
    </location>
</feature>
<keyword evidence="2" id="KW-1003">Cell membrane</keyword>
<evidence type="ECO:0000313" key="8">
    <source>
        <dbReference type="EMBL" id="MDR7337442.1"/>
    </source>
</evidence>
<keyword evidence="3 6" id="KW-0812">Transmembrane</keyword>
<accession>A0A9X3SWZ6</accession>
<evidence type="ECO:0000256" key="1">
    <source>
        <dbReference type="ARBA" id="ARBA00004651"/>
    </source>
</evidence>
<sequence>MGVATILKGRSKAAPDALPTAPLRTWTALLANLLNPKAAAVYLTLVPQFLDPGSFTVANVLAFACLHATLTALWLAVSSVALRSLRARALPIPRRAVALVGGGTLIALGVRTLVSSRAVPAT</sequence>
<dbReference type="GO" id="GO:0005886">
    <property type="term" value="C:plasma membrane"/>
    <property type="evidence" value="ECO:0007669"/>
    <property type="project" value="UniProtKB-SubCell"/>
</dbReference>
<evidence type="ECO:0000313" key="10">
    <source>
        <dbReference type="Proteomes" id="UP001183604"/>
    </source>
</evidence>
<evidence type="ECO:0000313" key="7">
    <source>
        <dbReference type="EMBL" id="MDA1387809.1"/>
    </source>
</evidence>
<protein>
    <submittedName>
        <fullName evidence="7">LysE family transporter</fullName>
    </submittedName>
    <submittedName>
        <fullName evidence="8">Threonine/homoserine/homoserine lactone efflux protein</fullName>
    </submittedName>
</protein>
<gene>
    <name evidence="8" type="ORF">J2S69_001161</name>
    <name evidence="7" type="ORF">O2L01_22645</name>
</gene>
<proteinExistence type="predicted"/>
<keyword evidence="10" id="KW-1185">Reference proteome</keyword>
<organism evidence="7 9">
    <name type="scientific">Glycomyces lechevalierae</name>
    <dbReference type="NCBI Taxonomy" id="256034"/>
    <lineage>
        <taxon>Bacteria</taxon>
        <taxon>Bacillati</taxon>
        <taxon>Actinomycetota</taxon>
        <taxon>Actinomycetes</taxon>
        <taxon>Glycomycetales</taxon>
        <taxon>Glycomycetaceae</taxon>
        <taxon>Glycomyces</taxon>
    </lineage>
</organism>
<comment type="caution">
    <text evidence="7">The sequence shown here is derived from an EMBL/GenBank/DDBJ whole genome shotgun (WGS) entry which is preliminary data.</text>
</comment>
<evidence type="ECO:0000256" key="3">
    <source>
        <dbReference type="ARBA" id="ARBA00022692"/>
    </source>
</evidence>
<keyword evidence="4 6" id="KW-1133">Transmembrane helix</keyword>
<feature type="transmembrane region" description="Helical" evidence="6">
    <location>
        <begin position="96"/>
        <end position="114"/>
    </location>
</feature>